<dbReference type="EMBL" id="UINC01000928">
    <property type="protein sequence ID" value="SUZ64044.1"/>
    <property type="molecule type" value="Genomic_DNA"/>
</dbReference>
<protein>
    <recommendedName>
        <fullName evidence="2">Metanogen output domain-containing protein</fullName>
    </recommendedName>
</protein>
<name>A0A381PBN5_9ZZZZ</name>
<dbReference type="InterPro" id="IPR036390">
    <property type="entry name" value="WH_DNA-bd_sf"/>
</dbReference>
<dbReference type="CDD" id="cd00090">
    <property type="entry name" value="HTH_ARSR"/>
    <property type="match status" value="1"/>
</dbReference>
<evidence type="ECO:0008006" key="2">
    <source>
        <dbReference type="Google" id="ProtNLM"/>
    </source>
</evidence>
<organism evidence="1">
    <name type="scientific">marine metagenome</name>
    <dbReference type="NCBI Taxonomy" id="408172"/>
    <lineage>
        <taxon>unclassified sequences</taxon>
        <taxon>metagenomes</taxon>
        <taxon>ecological metagenomes</taxon>
    </lineage>
</organism>
<evidence type="ECO:0000313" key="1">
    <source>
        <dbReference type="EMBL" id="SUZ64044.1"/>
    </source>
</evidence>
<reference evidence="1" key="1">
    <citation type="submission" date="2018-05" db="EMBL/GenBank/DDBJ databases">
        <authorList>
            <person name="Lanie J.A."/>
            <person name="Ng W.-L."/>
            <person name="Kazmierczak K.M."/>
            <person name="Andrzejewski T.M."/>
            <person name="Davidsen T.M."/>
            <person name="Wayne K.J."/>
            <person name="Tettelin H."/>
            <person name="Glass J.I."/>
            <person name="Rusch D."/>
            <person name="Podicherti R."/>
            <person name="Tsui H.-C.T."/>
            <person name="Winkler M.E."/>
        </authorList>
    </citation>
    <scope>NUCLEOTIDE SEQUENCE</scope>
</reference>
<dbReference type="Pfam" id="PF12840">
    <property type="entry name" value="HTH_20"/>
    <property type="match status" value="1"/>
</dbReference>
<proteinExistence type="predicted"/>
<accession>A0A381PBN5</accession>
<dbReference type="InterPro" id="IPR036388">
    <property type="entry name" value="WH-like_DNA-bd_sf"/>
</dbReference>
<dbReference type="AlphaFoldDB" id="A0A381PBN5"/>
<dbReference type="Gene3D" id="1.10.10.10">
    <property type="entry name" value="Winged helix-like DNA-binding domain superfamily/Winged helix DNA-binding domain"/>
    <property type="match status" value="1"/>
</dbReference>
<dbReference type="SUPFAM" id="SSF46785">
    <property type="entry name" value="Winged helix' DNA-binding domain"/>
    <property type="match status" value="1"/>
</dbReference>
<sequence>MSGASVESSTVISRSLTPETFSAAVESITASFGDPTRRDIYLRVREAAEGLTAAEVAQAVDLHNNVARHHLDKLAAAGHVVVDIRRAAGAGRPSKRYRAAQSDIALDFPVRHDDLLGTLLGRALSLLSGHEAEQLAEEVGNEYGLHLAAVMAPGEAQRSLRSAVTMVAETLTSHGFAARSESIGGELRIVSEHCPFGQAAIDHPVLCAIDRGLVKGLLAGLHGETTPHLAGSLAMGDSVCTTFV</sequence>
<gene>
    <name evidence="1" type="ORF">METZ01_LOCUS16898</name>
</gene>
<dbReference type="InterPro" id="IPR011991">
    <property type="entry name" value="ArsR-like_HTH"/>
</dbReference>